<keyword evidence="4" id="KW-0808">Transferase</keyword>
<dbReference type="OrthoDB" id="2360475at2"/>
<feature type="domain" description="Tyrosine-protein kinase G-rich" evidence="3">
    <location>
        <begin position="93"/>
        <end position="168"/>
    </location>
</feature>
<evidence type="ECO:0000313" key="4">
    <source>
        <dbReference type="EMBL" id="SMB88511.1"/>
    </source>
</evidence>
<proteinExistence type="predicted"/>
<dbReference type="InterPro" id="IPR032807">
    <property type="entry name" value="GNVR"/>
</dbReference>
<dbReference type="Proteomes" id="UP000192731">
    <property type="component" value="Unassembled WGS sequence"/>
</dbReference>
<dbReference type="PANTHER" id="PTHR32309:SF13">
    <property type="entry name" value="FERRIC ENTEROBACTIN TRANSPORT PROTEIN FEPE"/>
    <property type="match status" value="1"/>
</dbReference>
<dbReference type="PANTHER" id="PTHR32309">
    <property type="entry name" value="TYROSINE-PROTEIN KINASE"/>
    <property type="match status" value="1"/>
</dbReference>
<dbReference type="GO" id="GO:0005886">
    <property type="term" value="C:plasma membrane"/>
    <property type="evidence" value="ECO:0007669"/>
    <property type="project" value="TreeGrafter"/>
</dbReference>
<evidence type="ECO:0000256" key="1">
    <source>
        <dbReference type="SAM" id="Coils"/>
    </source>
</evidence>
<keyword evidence="2" id="KW-0472">Membrane</keyword>
<feature type="transmembrane region" description="Helical" evidence="2">
    <location>
        <begin position="147"/>
        <end position="166"/>
    </location>
</feature>
<dbReference type="STRING" id="656914.SAMN00017405_0485"/>
<sequence length="182" mass="19967">MKINILSIKVKDRDPKQAANIANSLATKFSGFISELATKQTNQSLTYIQTQLEIEEKNLKEVLAQYRTELAKAGVDDQNIQKAAADKQVELEMIDLKVENARNKFKALLAKKEEIKLAQSFDIGEAAIVVSSKAYESKSPVSPNKTLNVAIALVLGLMIGVFAAFAKSYWQSTSMEGKGAKV</sequence>
<evidence type="ECO:0000259" key="3">
    <source>
        <dbReference type="Pfam" id="PF13807"/>
    </source>
</evidence>
<protein>
    <submittedName>
        <fullName evidence="4">G-rich domain on putative tyrosine kinase</fullName>
    </submittedName>
</protein>
<dbReference type="RefSeq" id="WP_084052877.1">
    <property type="nucleotide sequence ID" value="NZ_FWWT01000016.1"/>
</dbReference>
<gene>
    <name evidence="4" type="ORF">SAMN00017405_0485</name>
</gene>
<keyword evidence="2" id="KW-1133">Transmembrane helix</keyword>
<evidence type="ECO:0000256" key="2">
    <source>
        <dbReference type="SAM" id="Phobius"/>
    </source>
</evidence>
<organism evidence="4 5">
    <name type="scientific">Desulfonispora thiosulfatigenes DSM 11270</name>
    <dbReference type="NCBI Taxonomy" id="656914"/>
    <lineage>
        <taxon>Bacteria</taxon>
        <taxon>Bacillati</taxon>
        <taxon>Bacillota</taxon>
        <taxon>Clostridia</taxon>
        <taxon>Eubacteriales</taxon>
        <taxon>Peptococcaceae</taxon>
        <taxon>Desulfonispora</taxon>
    </lineage>
</organism>
<feature type="coiled-coil region" evidence="1">
    <location>
        <begin position="49"/>
        <end position="118"/>
    </location>
</feature>
<dbReference type="Pfam" id="PF13807">
    <property type="entry name" value="GNVR"/>
    <property type="match status" value="1"/>
</dbReference>
<dbReference type="GO" id="GO:0004713">
    <property type="term" value="F:protein tyrosine kinase activity"/>
    <property type="evidence" value="ECO:0007669"/>
    <property type="project" value="TreeGrafter"/>
</dbReference>
<reference evidence="4 5" key="1">
    <citation type="submission" date="2017-04" db="EMBL/GenBank/DDBJ databases">
        <authorList>
            <person name="Afonso C.L."/>
            <person name="Miller P.J."/>
            <person name="Scott M.A."/>
            <person name="Spackman E."/>
            <person name="Goraichik I."/>
            <person name="Dimitrov K.M."/>
            <person name="Suarez D.L."/>
            <person name="Swayne D.E."/>
        </authorList>
    </citation>
    <scope>NUCLEOTIDE SEQUENCE [LARGE SCALE GENOMIC DNA]</scope>
    <source>
        <strain evidence="4 5">DSM 11270</strain>
    </source>
</reference>
<keyword evidence="2" id="KW-0812">Transmembrane</keyword>
<name>A0A1W1V622_DESTI</name>
<accession>A0A1W1V622</accession>
<dbReference type="AlphaFoldDB" id="A0A1W1V622"/>
<keyword evidence="5" id="KW-1185">Reference proteome</keyword>
<evidence type="ECO:0000313" key="5">
    <source>
        <dbReference type="Proteomes" id="UP000192731"/>
    </source>
</evidence>
<dbReference type="InterPro" id="IPR050445">
    <property type="entry name" value="Bact_polysacc_biosynth/exp"/>
</dbReference>
<keyword evidence="1" id="KW-0175">Coiled coil</keyword>
<dbReference type="EMBL" id="FWWT01000016">
    <property type="protein sequence ID" value="SMB88511.1"/>
    <property type="molecule type" value="Genomic_DNA"/>
</dbReference>
<keyword evidence="4" id="KW-0418">Kinase</keyword>